<evidence type="ECO:0000313" key="3">
    <source>
        <dbReference type="Proteomes" id="UP000243579"/>
    </source>
</evidence>
<dbReference type="OrthoDB" id="277011at2759"/>
<dbReference type="NCBIfam" id="TIGR02251">
    <property type="entry name" value="HIF-SF_euk"/>
    <property type="match status" value="1"/>
</dbReference>
<evidence type="ECO:0000259" key="1">
    <source>
        <dbReference type="PROSITE" id="PS50969"/>
    </source>
</evidence>
<dbReference type="InterPro" id="IPR004274">
    <property type="entry name" value="FCP1_dom"/>
</dbReference>
<name>A0A1V9YB62_ACHHY</name>
<dbReference type="Pfam" id="PF03031">
    <property type="entry name" value="NIF"/>
    <property type="match status" value="1"/>
</dbReference>
<proteinExistence type="predicted"/>
<dbReference type="InterPro" id="IPR050365">
    <property type="entry name" value="TIM50"/>
</dbReference>
<dbReference type="SMART" id="SM00577">
    <property type="entry name" value="CPDc"/>
    <property type="match status" value="1"/>
</dbReference>
<dbReference type="InterPro" id="IPR036412">
    <property type="entry name" value="HAD-like_sf"/>
</dbReference>
<reference evidence="2 3" key="1">
    <citation type="journal article" date="2014" name="Genome Biol. Evol.">
        <title>The secreted proteins of Achlya hypogyna and Thraustotheca clavata identify the ancestral oomycete secretome and reveal gene acquisitions by horizontal gene transfer.</title>
        <authorList>
            <person name="Misner I."/>
            <person name="Blouin N."/>
            <person name="Leonard G."/>
            <person name="Richards T.A."/>
            <person name="Lane C.E."/>
        </authorList>
    </citation>
    <scope>NUCLEOTIDE SEQUENCE [LARGE SCALE GENOMIC DNA]</scope>
    <source>
        <strain evidence="2 3">ATCC 48635</strain>
    </source>
</reference>
<sequence>MPALKEYLWALLRKLAAPQKPSPPDVLPDIQTRLSSEAYAVISHLLYNYSNVASLASIAASEAAPIPTRLAVVLDLDECLVHTQYAGSTYSYSDTVEVALSADYIVTVNKRPGVDAFLCSLAEHFDVYLFTSSEAGYANPIVDMLDPTRSIFRGRFFYDACVHTHGLHLKDLRRILPYMNQSLSHVILVDNNPISFLPQPRNGIPLPSFLDDAADRALPLVLDVLLALRHVADVRPCLDRVFHLATALAPAQSYVASTPEGSCSSTDNVLSESSDSTAMKAVFF</sequence>
<dbReference type="PROSITE" id="PS50969">
    <property type="entry name" value="FCP1"/>
    <property type="match status" value="1"/>
</dbReference>
<feature type="domain" description="FCP1 homology" evidence="1">
    <location>
        <begin position="65"/>
        <end position="228"/>
    </location>
</feature>
<evidence type="ECO:0000313" key="2">
    <source>
        <dbReference type="EMBL" id="OQR82942.1"/>
    </source>
</evidence>
<accession>A0A1V9YB62</accession>
<dbReference type="STRING" id="1202772.A0A1V9YB62"/>
<dbReference type="GO" id="GO:0016791">
    <property type="term" value="F:phosphatase activity"/>
    <property type="evidence" value="ECO:0007669"/>
    <property type="project" value="InterPro"/>
</dbReference>
<dbReference type="InterPro" id="IPR011948">
    <property type="entry name" value="Dullard_phosphatase"/>
</dbReference>
<dbReference type="EMBL" id="JNBR01002408">
    <property type="protein sequence ID" value="OQR82942.1"/>
    <property type="molecule type" value="Genomic_DNA"/>
</dbReference>
<dbReference type="Proteomes" id="UP000243579">
    <property type="component" value="Unassembled WGS sequence"/>
</dbReference>
<organism evidence="2 3">
    <name type="scientific">Achlya hypogyna</name>
    <name type="common">Oomycete</name>
    <name type="synonym">Protoachlya hypogyna</name>
    <dbReference type="NCBI Taxonomy" id="1202772"/>
    <lineage>
        <taxon>Eukaryota</taxon>
        <taxon>Sar</taxon>
        <taxon>Stramenopiles</taxon>
        <taxon>Oomycota</taxon>
        <taxon>Saprolegniomycetes</taxon>
        <taxon>Saprolegniales</taxon>
        <taxon>Achlyaceae</taxon>
        <taxon>Achlya</taxon>
    </lineage>
</organism>
<dbReference type="InterPro" id="IPR023214">
    <property type="entry name" value="HAD_sf"/>
</dbReference>
<keyword evidence="3" id="KW-1185">Reference proteome</keyword>
<comment type="caution">
    <text evidence="2">The sequence shown here is derived from an EMBL/GenBank/DDBJ whole genome shotgun (WGS) entry which is preliminary data.</text>
</comment>
<protein>
    <submittedName>
        <fullName evidence="2">CTD small phosphatase-like protein</fullName>
    </submittedName>
</protein>
<dbReference type="SUPFAM" id="SSF56784">
    <property type="entry name" value="HAD-like"/>
    <property type="match status" value="1"/>
</dbReference>
<dbReference type="Gene3D" id="3.40.50.1000">
    <property type="entry name" value="HAD superfamily/HAD-like"/>
    <property type="match status" value="1"/>
</dbReference>
<dbReference type="CDD" id="cd07521">
    <property type="entry name" value="HAD_FCP1-like"/>
    <property type="match status" value="1"/>
</dbReference>
<dbReference type="PANTHER" id="PTHR12210">
    <property type="entry name" value="DULLARD PROTEIN PHOSPHATASE"/>
    <property type="match status" value="1"/>
</dbReference>
<dbReference type="AlphaFoldDB" id="A0A1V9YB62"/>
<gene>
    <name evidence="2" type="ORF">ACHHYP_15303</name>
</gene>